<protein>
    <submittedName>
        <fullName evidence="2">Uncharacterized protein</fullName>
    </submittedName>
</protein>
<dbReference type="Proteomes" id="UP000198427">
    <property type="component" value="Unassembled WGS sequence"/>
</dbReference>
<evidence type="ECO:0000313" key="3">
    <source>
        <dbReference type="Proteomes" id="UP000198427"/>
    </source>
</evidence>
<comment type="caution">
    <text evidence="2">The sequence shown here is derived from an EMBL/GenBank/DDBJ whole genome shotgun (WGS) entry which is preliminary data.</text>
</comment>
<accession>A0AA94IUD4</accession>
<keyword evidence="1" id="KW-1133">Transmembrane helix</keyword>
<keyword evidence="1" id="KW-0812">Transmembrane</keyword>
<evidence type="ECO:0000256" key="1">
    <source>
        <dbReference type="SAM" id="Phobius"/>
    </source>
</evidence>
<reference evidence="2 3" key="1">
    <citation type="submission" date="2017-06" db="EMBL/GenBank/DDBJ databases">
        <authorList>
            <person name="Varghese N."/>
            <person name="Submissions S."/>
        </authorList>
    </citation>
    <scope>NUCLEOTIDE SEQUENCE [LARGE SCALE GENOMIC DNA]</scope>
    <source>
        <strain evidence="2 3">DSM 26989</strain>
    </source>
</reference>
<dbReference type="AlphaFoldDB" id="A0AA94IUD4"/>
<proteinExistence type="predicted"/>
<gene>
    <name evidence="2" type="ORF">SAMN06265364_11627</name>
</gene>
<evidence type="ECO:0000313" key="2">
    <source>
        <dbReference type="EMBL" id="SNR87385.1"/>
    </source>
</evidence>
<keyword evidence="3" id="KW-1185">Reference proteome</keyword>
<dbReference type="EMBL" id="FZNZ01000016">
    <property type="protein sequence ID" value="SNR87385.1"/>
    <property type="molecule type" value="Genomic_DNA"/>
</dbReference>
<name>A0AA94IUD4_9BACT</name>
<sequence length="33" mass="3949">MRKIPNILEWVFVGLFSILSYLIIYMVNMSMPE</sequence>
<organism evidence="2 3">
    <name type="scientific">Prevotella jejuni</name>
    <dbReference type="NCBI Taxonomy" id="1177574"/>
    <lineage>
        <taxon>Bacteria</taxon>
        <taxon>Pseudomonadati</taxon>
        <taxon>Bacteroidota</taxon>
        <taxon>Bacteroidia</taxon>
        <taxon>Bacteroidales</taxon>
        <taxon>Prevotellaceae</taxon>
        <taxon>Prevotella</taxon>
    </lineage>
</organism>
<keyword evidence="1" id="KW-0472">Membrane</keyword>
<feature type="transmembrane region" description="Helical" evidence="1">
    <location>
        <begin position="7"/>
        <end position="27"/>
    </location>
</feature>